<accession>A0A1B1AUT0</accession>
<dbReference type="Gene3D" id="3.40.630.30">
    <property type="match status" value="1"/>
</dbReference>
<dbReference type="Proteomes" id="UP000092659">
    <property type="component" value="Chromosome"/>
</dbReference>
<dbReference type="KEGG" id="sgs:AVL59_12210"/>
<name>A0A1B1AUT0_9ACTN</name>
<dbReference type="PROSITE" id="PS51186">
    <property type="entry name" value="GNAT"/>
    <property type="match status" value="1"/>
</dbReference>
<dbReference type="EMBL" id="CP016279">
    <property type="protein sequence ID" value="ANP50280.1"/>
    <property type="molecule type" value="Genomic_DNA"/>
</dbReference>
<dbReference type="InterPro" id="IPR000182">
    <property type="entry name" value="GNAT_dom"/>
</dbReference>
<feature type="domain" description="N-acetyltransferase" evidence="1">
    <location>
        <begin position="29"/>
        <end position="190"/>
    </location>
</feature>
<evidence type="ECO:0000313" key="2">
    <source>
        <dbReference type="EMBL" id="ANP50280.1"/>
    </source>
</evidence>
<dbReference type="SUPFAM" id="SSF55729">
    <property type="entry name" value="Acyl-CoA N-acyltransferases (Nat)"/>
    <property type="match status" value="1"/>
</dbReference>
<organism evidence="2 4">
    <name type="scientific">Streptomyces griseochromogenes</name>
    <dbReference type="NCBI Taxonomy" id="68214"/>
    <lineage>
        <taxon>Bacteria</taxon>
        <taxon>Bacillati</taxon>
        <taxon>Actinomycetota</taxon>
        <taxon>Actinomycetes</taxon>
        <taxon>Kitasatosporales</taxon>
        <taxon>Streptomycetaceae</taxon>
        <taxon>Streptomyces</taxon>
    </lineage>
</organism>
<reference evidence="3 5" key="2">
    <citation type="submission" date="2021-03" db="EMBL/GenBank/DDBJ databases">
        <title>Genomic Encyclopedia of Type Strains, Phase IV (KMG-IV): sequencing the most valuable type-strain genomes for metagenomic binning, comparative biology and taxonomic classification.</title>
        <authorList>
            <person name="Goeker M."/>
        </authorList>
    </citation>
    <scope>NUCLEOTIDE SEQUENCE [LARGE SCALE GENOMIC DNA]</scope>
    <source>
        <strain evidence="3 5">DSM 40499</strain>
    </source>
</reference>
<keyword evidence="2" id="KW-0808">Transferase</keyword>
<dbReference type="AlphaFoldDB" id="A0A1B1AUT0"/>
<reference evidence="2 4" key="1">
    <citation type="submission" date="2016-06" db="EMBL/GenBank/DDBJ databases">
        <title>Complete genome sequence of Streptomyces griseochromogenes ATCC 14511, the Blasticidin S producer.</title>
        <authorList>
            <person name="Wu L."/>
        </authorList>
    </citation>
    <scope>NUCLEOTIDE SEQUENCE [LARGE SCALE GENOMIC DNA]</scope>
    <source>
        <strain evidence="2 4">ATCC 14511</strain>
    </source>
</reference>
<dbReference type="Proteomes" id="UP001519309">
    <property type="component" value="Unassembled WGS sequence"/>
</dbReference>
<dbReference type="RefSeq" id="WP_067302730.1">
    <property type="nucleotide sequence ID" value="NZ_CP016279.1"/>
</dbReference>
<proteinExistence type="predicted"/>
<sequence length="190" mass="21262">MSSIPVTTWSLEQTSPADLLPAAAPEGDVRIVRAEVPSPEFSRFLYASVGGDIRWTDRLGWTYARWREHLDRPGVETWVAYDRDTPAGYVELDPQDDGAVEIVYFGLIPAFRGRGIGGPLLACGTARAWDLAERWPERPPTKRVWLHTCSKDGEFAMANYQRRGFKLFDTKVEEEPEAPAPGPWPGAYPA</sequence>
<gene>
    <name evidence="2" type="ORF">AVL59_12210</name>
    <name evidence="3" type="ORF">J2Z21_000985</name>
</gene>
<dbReference type="OrthoDB" id="275336at2"/>
<keyword evidence="5" id="KW-1185">Reference proteome</keyword>
<evidence type="ECO:0000313" key="5">
    <source>
        <dbReference type="Proteomes" id="UP001519309"/>
    </source>
</evidence>
<evidence type="ECO:0000259" key="1">
    <source>
        <dbReference type="PROSITE" id="PS51186"/>
    </source>
</evidence>
<dbReference type="CDD" id="cd04301">
    <property type="entry name" value="NAT_SF"/>
    <property type="match status" value="1"/>
</dbReference>
<protein>
    <submittedName>
        <fullName evidence="2 3">Acetyltransferase</fullName>
    </submittedName>
</protein>
<evidence type="ECO:0000313" key="3">
    <source>
        <dbReference type="EMBL" id="MBP2048061.1"/>
    </source>
</evidence>
<dbReference type="GO" id="GO:0016747">
    <property type="term" value="F:acyltransferase activity, transferring groups other than amino-acyl groups"/>
    <property type="evidence" value="ECO:0007669"/>
    <property type="project" value="InterPro"/>
</dbReference>
<dbReference type="STRING" id="68214.AVL59_12210"/>
<dbReference type="InterPro" id="IPR016181">
    <property type="entry name" value="Acyl_CoA_acyltransferase"/>
</dbReference>
<dbReference type="Pfam" id="PF00583">
    <property type="entry name" value="Acetyltransf_1"/>
    <property type="match status" value="1"/>
</dbReference>
<dbReference type="EMBL" id="JAGGLP010000002">
    <property type="protein sequence ID" value="MBP2048061.1"/>
    <property type="molecule type" value="Genomic_DNA"/>
</dbReference>
<evidence type="ECO:0000313" key="4">
    <source>
        <dbReference type="Proteomes" id="UP000092659"/>
    </source>
</evidence>